<evidence type="ECO:0000313" key="4">
    <source>
        <dbReference type="Proteomes" id="UP000448877"/>
    </source>
</evidence>
<keyword evidence="2" id="KW-0812">Transmembrane</keyword>
<dbReference type="RefSeq" id="WP_149920819.1">
    <property type="nucleotide sequence ID" value="NZ_VVYV01000122.1"/>
</dbReference>
<accession>A0A642PM81</accession>
<feature type="coiled-coil region" evidence="1">
    <location>
        <begin position="188"/>
        <end position="215"/>
    </location>
</feature>
<protein>
    <submittedName>
        <fullName evidence="3">Uncharacterized protein</fullName>
    </submittedName>
</protein>
<gene>
    <name evidence="3" type="ORF">F2Y81_29085</name>
</gene>
<dbReference type="AlphaFoldDB" id="A0A642PM81"/>
<evidence type="ECO:0000256" key="1">
    <source>
        <dbReference type="SAM" id="Coils"/>
    </source>
</evidence>
<keyword evidence="2" id="KW-0472">Membrane</keyword>
<keyword evidence="2" id="KW-1133">Transmembrane helix</keyword>
<feature type="transmembrane region" description="Helical" evidence="2">
    <location>
        <begin position="239"/>
        <end position="260"/>
    </location>
</feature>
<name>A0A642PM81_9BACE</name>
<evidence type="ECO:0000313" key="3">
    <source>
        <dbReference type="EMBL" id="KAA5411082.1"/>
    </source>
</evidence>
<proteinExistence type="predicted"/>
<reference evidence="3 4" key="1">
    <citation type="journal article" date="2019" name="Nat. Med.">
        <title>A library of human gut bacterial isolates paired with longitudinal multiomics data enables mechanistic microbiome research.</title>
        <authorList>
            <person name="Poyet M."/>
            <person name="Groussin M."/>
            <person name="Gibbons S.M."/>
            <person name="Avila-Pacheco J."/>
            <person name="Jiang X."/>
            <person name="Kearney S.M."/>
            <person name="Perrotta A.R."/>
            <person name="Berdy B."/>
            <person name="Zhao S."/>
            <person name="Lieberman T.D."/>
            <person name="Swanson P.K."/>
            <person name="Smith M."/>
            <person name="Roesemann S."/>
            <person name="Alexander J.E."/>
            <person name="Rich S.A."/>
            <person name="Livny J."/>
            <person name="Vlamakis H."/>
            <person name="Clish C."/>
            <person name="Bullock K."/>
            <person name="Deik A."/>
            <person name="Scott J."/>
            <person name="Pierce K.A."/>
            <person name="Xavier R.J."/>
            <person name="Alm E.J."/>
        </authorList>
    </citation>
    <scope>NUCLEOTIDE SEQUENCE [LARGE SCALE GENOMIC DNA]</scope>
    <source>
        <strain evidence="3 4">BIOML-A6</strain>
    </source>
</reference>
<dbReference type="InterPro" id="IPR035207">
    <property type="entry name" value="DUF5457"/>
</dbReference>
<comment type="caution">
    <text evidence="3">The sequence shown here is derived from an EMBL/GenBank/DDBJ whole genome shotgun (WGS) entry which is preliminary data.</text>
</comment>
<sequence>MEQTKEQLQKEIMEILYAKSLVKPVWITCSEVYWNIQNIKVTERSVREALDWLVKNEVVLYQGDKYQINKREFIEMSKRKAMEEKEMNENISLQPEKTGINENKTEIRDTSTESTITVRKNYLFYVIIALIAFLLSGILIGILCFNHYAQKEDITPPIIERQDSLSIQEMKISVMGYIKDEYTINRNFNNLTQSLKRQQEINQELLNLIRSQQEQISALVEYNRYQTQIIEQNQRENHIYLWIIGIAILIASSLLIAWYGKRN</sequence>
<dbReference type="EMBL" id="VVYV01000122">
    <property type="protein sequence ID" value="KAA5411082.1"/>
    <property type="molecule type" value="Genomic_DNA"/>
</dbReference>
<dbReference type="Pfam" id="PF17540">
    <property type="entry name" value="DUF5457"/>
    <property type="match status" value="1"/>
</dbReference>
<dbReference type="Proteomes" id="UP000448877">
    <property type="component" value="Unassembled WGS sequence"/>
</dbReference>
<keyword evidence="1" id="KW-0175">Coiled coil</keyword>
<evidence type="ECO:0000256" key="2">
    <source>
        <dbReference type="SAM" id="Phobius"/>
    </source>
</evidence>
<feature type="transmembrane region" description="Helical" evidence="2">
    <location>
        <begin position="122"/>
        <end position="145"/>
    </location>
</feature>
<organism evidence="3 4">
    <name type="scientific">Bacteroides cellulosilyticus</name>
    <dbReference type="NCBI Taxonomy" id="246787"/>
    <lineage>
        <taxon>Bacteria</taxon>
        <taxon>Pseudomonadati</taxon>
        <taxon>Bacteroidota</taxon>
        <taxon>Bacteroidia</taxon>
        <taxon>Bacteroidales</taxon>
        <taxon>Bacteroidaceae</taxon>
        <taxon>Bacteroides</taxon>
    </lineage>
</organism>